<accession>A0AAU7XBI5</accession>
<gene>
    <name evidence="1 2" type="primary">rlmJ</name>
    <name evidence="2" type="ORF">ABS361_02265</name>
</gene>
<feature type="binding site" evidence="1">
    <location>
        <position position="111"/>
    </location>
    <ligand>
        <name>S-adenosyl-L-methionine</name>
        <dbReference type="ChEBI" id="CHEBI:59789"/>
    </ligand>
</feature>
<comment type="catalytic activity">
    <reaction evidence="1">
        <text>adenosine(2030) in 23S rRNA + S-adenosyl-L-methionine = N(6)-methyladenosine(2030) in 23S rRNA + S-adenosyl-L-homocysteine + H(+)</text>
        <dbReference type="Rhea" id="RHEA:43736"/>
        <dbReference type="Rhea" id="RHEA-COMP:10668"/>
        <dbReference type="Rhea" id="RHEA-COMP:10669"/>
        <dbReference type="ChEBI" id="CHEBI:15378"/>
        <dbReference type="ChEBI" id="CHEBI:57856"/>
        <dbReference type="ChEBI" id="CHEBI:59789"/>
        <dbReference type="ChEBI" id="CHEBI:74411"/>
        <dbReference type="ChEBI" id="CHEBI:74449"/>
        <dbReference type="EC" id="2.1.1.266"/>
    </reaction>
</comment>
<proteinExistence type="inferred from homology"/>
<keyword evidence="1" id="KW-0698">rRNA processing</keyword>
<feature type="binding site" evidence="1">
    <location>
        <position position="41"/>
    </location>
    <ligand>
        <name>S-adenosyl-L-methionine</name>
        <dbReference type="ChEBI" id="CHEBI:59789"/>
    </ligand>
</feature>
<dbReference type="HAMAP" id="MF_00934">
    <property type="entry name" value="23SrRNA_methyltr_J"/>
    <property type="match status" value="1"/>
</dbReference>
<sequence>MNYRHAFHAGNFADVFKHAVLVRLILGLQRKDAAFRILDTHAGIGLYDLAADEATRTGEWRDGIARLLAKPLAGAAAELIAPYLATVAHANDHESAAGPLAPEALRHYPGSPAIARTLLRRQDRLTLTELHPADAQTLAARFAGDIQTKVIELDGWLAPKSFLPPKERRGLVLIDPPFESRDEFRHLTDALVEGYRRFATGVFALWYPIKDEAEVKRFYARLADTGIRKILAAEFRVARVAADRPLSACGMVVVSPPWQLDGEIATLGRALAERLSVGPGAGASVRWIVPE</sequence>
<dbReference type="EC" id="2.1.1.266" evidence="1"/>
<dbReference type="Pfam" id="PF04378">
    <property type="entry name" value="RsmJ"/>
    <property type="match status" value="1"/>
</dbReference>
<dbReference type="GO" id="GO:0036307">
    <property type="term" value="F:23S rRNA (adenine(2030)-N(6))-methyltransferase activity"/>
    <property type="evidence" value="ECO:0007669"/>
    <property type="project" value="UniProtKB-UniRule"/>
</dbReference>
<dbReference type="KEGG" id="mflg:ABS361_02265"/>
<dbReference type="PANTHER" id="PTHR37426">
    <property type="entry name" value="RIBOSOMAL RNA LARGE SUBUNIT METHYLTRANSFERASE J"/>
    <property type="match status" value="1"/>
</dbReference>
<comment type="function">
    <text evidence="1">Specifically methylates the adenine in position 2030 of 23S rRNA.</text>
</comment>
<dbReference type="SUPFAM" id="SSF53335">
    <property type="entry name" value="S-adenosyl-L-methionine-dependent methyltransferases"/>
    <property type="match status" value="1"/>
</dbReference>
<keyword evidence="1" id="KW-0489">Methyltransferase</keyword>
<reference evidence="2" key="1">
    <citation type="submission" date="2024-06" db="EMBL/GenBank/DDBJ databases">
        <title>Methylostella associata gen. nov., sp. nov., a novel Ancalomicrobiaceae-affiliated facultatively methylotrophic bacteria that feed on methanotrophs of the genus Methylococcus.</title>
        <authorList>
            <person name="Saltykova V."/>
            <person name="Danilova O.V."/>
            <person name="Oshkin I.Y."/>
            <person name="Belova S.E."/>
            <person name="Pimenov N.V."/>
            <person name="Dedysh S.N."/>
        </authorList>
    </citation>
    <scope>NUCLEOTIDE SEQUENCE</scope>
    <source>
        <strain evidence="2">S20</strain>
    </source>
</reference>
<evidence type="ECO:0000256" key="1">
    <source>
        <dbReference type="HAMAP-Rule" id="MF_00934"/>
    </source>
</evidence>
<organism evidence="2">
    <name type="scientific">Methyloraptor flagellatus</name>
    <dbReference type="NCBI Taxonomy" id="3162530"/>
    <lineage>
        <taxon>Bacteria</taxon>
        <taxon>Pseudomonadati</taxon>
        <taxon>Pseudomonadota</taxon>
        <taxon>Alphaproteobacteria</taxon>
        <taxon>Hyphomicrobiales</taxon>
        <taxon>Ancalomicrobiaceae</taxon>
        <taxon>Methyloraptor</taxon>
    </lineage>
</organism>
<dbReference type="GO" id="GO:0005829">
    <property type="term" value="C:cytosol"/>
    <property type="evidence" value="ECO:0007669"/>
    <property type="project" value="TreeGrafter"/>
</dbReference>
<dbReference type="InterPro" id="IPR029063">
    <property type="entry name" value="SAM-dependent_MTases_sf"/>
</dbReference>
<feature type="binding site" evidence="1">
    <location>
        <position position="18"/>
    </location>
    <ligand>
        <name>S-adenosyl-L-methionine</name>
        <dbReference type="ChEBI" id="CHEBI:59789"/>
    </ligand>
</feature>
<dbReference type="PANTHER" id="PTHR37426:SF1">
    <property type="entry name" value="RIBOSOMAL RNA LARGE SUBUNIT METHYLTRANSFERASE J"/>
    <property type="match status" value="1"/>
</dbReference>
<evidence type="ECO:0000313" key="2">
    <source>
        <dbReference type="EMBL" id="XBY45140.1"/>
    </source>
</evidence>
<dbReference type="Gene3D" id="3.40.50.150">
    <property type="entry name" value="Vaccinia Virus protein VP39"/>
    <property type="match status" value="1"/>
</dbReference>
<dbReference type="EMBL" id="CP158568">
    <property type="protein sequence ID" value="XBY45140.1"/>
    <property type="molecule type" value="Genomic_DNA"/>
</dbReference>
<feature type="binding site" evidence="1">
    <location>
        <position position="175"/>
    </location>
    <ligand>
        <name>S-adenosyl-L-methionine</name>
        <dbReference type="ChEBI" id="CHEBI:59789"/>
    </ligand>
</feature>
<comment type="similarity">
    <text evidence="1">Belongs to the RlmJ family.</text>
</comment>
<name>A0AAU7XBI5_9HYPH</name>
<dbReference type="RefSeq" id="WP_407050230.1">
    <property type="nucleotide sequence ID" value="NZ_CP158568.1"/>
</dbReference>
<feature type="site" description="Interaction with substrate rRNA" evidence="1">
    <location>
        <position position="3"/>
    </location>
</feature>
<dbReference type="InterPro" id="IPR007473">
    <property type="entry name" value="RlmJ"/>
</dbReference>
<feature type="binding site" evidence="1">
    <location>
        <position position="129"/>
    </location>
    <ligand>
        <name>S-adenosyl-L-methionine</name>
        <dbReference type="ChEBI" id="CHEBI:59789"/>
    </ligand>
</feature>
<dbReference type="GO" id="GO:0070475">
    <property type="term" value="P:rRNA base methylation"/>
    <property type="evidence" value="ECO:0007669"/>
    <property type="project" value="UniProtKB-UniRule"/>
</dbReference>
<feature type="binding site" evidence="1">
    <location>
        <begin position="154"/>
        <end position="155"/>
    </location>
    <ligand>
        <name>S-adenosyl-L-methionine</name>
        <dbReference type="ChEBI" id="CHEBI:59789"/>
    </ligand>
</feature>
<keyword evidence="1" id="KW-0808">Transferase</keyword>
<dbReference type="AlphaFoldDB" id="A0AAU7XBI5"/>
<comment type="subunit">
    <text evidence="1">Monomer.</text>
</comment>
<keyword evidence="1" id="KW-0694">RNA-binding</keyword>
<dbReference type="GO" id="GO:0003723">
    <property type="term" value="F:RNA binding"/>
    <property type="evidence" value="ECO:0007669"/>
    <property type="project" value="UniProtKB-UniRule"/>
</dbReference>
<keyword evidence="1" id="KW-0949">S-adenosyl-L-methionine</keyword>
<protein>
    <recommendedName>
        <fullName evidence="1">Ribosomal RNA large subunit methyltransferase J</fullName>
        <ecNumber evidence="1">2.1.1.266</ecNumber>
    </recommendedName>
    <alternativeName>
        <fullName evidence="1">23S rRNA (adenine(2030)-N6)-methyltransferase</fullName>
    </alternativeName>
    <alternativeName>
        <fullName evidence="1">23S rRNA m6A2030 methyltransferase</fullName>
    </alternativeName>
</protein>
<feature type="active site" description="Proton acceptor" evidence="1">
    <location>
        <position position="175"/>
    </location>
</feature>